<evidence type="ECO:0000259" key="9">
    <source>
        <dbReference type="Pfam" id="PF13087"/>
    </source>
</evidence>
<keyword evidence="11" id="KW-1185">Reference proteome</keyword>
<reference evidence="10" key="1">
    <citation type="journal article" date="2014" name="Int. J. Syst. Evol. Microbiol.">
        <title>Complete genome of a new Firmicutes species belonging to the dominant human colonic microbiota ('Ruminococcus bicirculans') reveals two chromosomes and a selective capacity to utilize plant glucans.</title>
        <authorList>
            <consortium name="NISC Comparative Sequencing Program"/>
            <person name="Wegmann U."/>
            <person name="Louis P."/>
            <person name="Goesmann A."/>
            <person name="Henrissat B."/>
            <person name="Duncan S.H."/>
            <person name="Flint H.J."/>
        </authorList>
    </citation>
    <scope>NUCLEOTIDE SEQUENCE</scope>
    <source>
        <strain evidence="10">NBRC 103408</strain>
    </source>
</reference>
<evidence type="ECO:0000259" key="8">
    <source>
        <dbReference type="Pfam" id="PF13086"/>
    </source>
</evidence>
<dbReference type="Gene3D" id="3.40.50.300">
    <property type="entry name" value="P-loop containing nucleotide triphosphate hydrolases"/>
    <property type="match status" value="2"/>
</dbReference>
<dbReference type="InterPro" id="IPR041679">
    <property type="entry name" value="DNA2/NAM7-like_C"/>
</dbReference>
<feature type="region of interest" description="Disordered" evidence="6">
    <location>
        <begin position="55"/>
        <end position="80"/>
    </location>
</feature>
<dbReference type="Proteomes" id="UP001161409">
    <property type="component" value="Unassembled WGS sequence"/>
</dbReference>
<organism evidence="10 11">
    <name type="scientific">Sneathiella chinensis</name>
    <dbReference type="NCBI Taxonomy" id="349750"/>
    <lineage>
        <taxon>Bacteria</taxon>
        <taxon>Pseudomonadati</taxon>
        <taxon>Pseudomonadota</taxon>
        <taxon>Alphaproteobacteria</taxon>
        <taxon>Sneathiellales</taxon>
        <taxon>Sneathiellaceae</taxon>
        <taxon>Sneathiella</taxon>
    </lineage>
</organism>
<dbReference type="InterPro" id="IPR047187">
    <property type="entry name" value="SF1_C_Upf1"/>
</dbReference>
<dbReference type="InterPro" id="IPR027417">
    <property type="entry name" value="P-loop_NTPase"/>
</dbReference>
<evidence type="ECO:0000259" key="7">
    <source>
        <dbReference type="Pfam" id="PF10881"/>
    </source>
</evidence>
<evidence type="ECO:0000256" key="1">
    <source>
        <dbReference type="ARBA" id="ARBA00007913"/>
    </source>
</evidence>
<dbReference type="InterPro" id="IPR050534">
    <property type="entry name" value="Coronavir_polyprotein_1ab"/>
</dbReference>
<gene>
    <name evidence="10" type="ORF">GCM10007924_28230</name>
</gene>
<dbReference type="Pfam" id="PF13087">
    <property type="entry name" value="AAA_12"/>
    <property type="match status" value="1"/>
</dbReference>
<feature type="domain" description="DUF2726" evidence="7">
    <location>
        <begin position="763"/>
        <end position="834"/>
    </location>
</feature>
<dbReference type="GO" id="GO:0004386">
    <property type="term" value="F:helicase activity"/>
    <property type="evidence" value="ECO:0007669"/>
    <property type="project" value="UniProtKB-KW"/>
</dbReference>
<proteinExistence type="inferred from homology"/>
<comment type="similarity">
    <text evidence="1">Belongs to the DNA2/NAM7 helicase family.</text>
</comment>
<evidence type="ECO:0000256" key="2">
    <source>
        <dbReference type="ARBA" id="ARBA00022741"/>
    </source>
</evidence>
<name>A0ABQ5U8F3_9PROT</name>
<comment type="caution">
    <text evidence="10">The sequence shown here is derived from an EMBL/GenBank/DDBJ whole genome shotgun (WGS) entry which is preliminary data.</text>
</comment>
<feature type="domain" description="DNA2/NAM7 helicase helicase" evidence="8">
    <location>
        <begin position="123"/>
        <end position="201"/>
    </location>
</feature>
<protein>
    <submittedName>
        <fullName evidence="10">Helicase</fullName>
    </submittedName>
</protein>
<sequence length="846" mass="95392">MTVYGDKYAVIHYSGKQKYRVVNVDDCVASPETRIKDGAVFRYFSKVVKARQVQAEAKERESDKGQKQGQEQKQELGPTTIVGSIAEQMKSVLPSRETVLHAYCTGENEARKPAKELIYPFGLNESQIMAVERAFSSQISLIEGPPGTGKTQTILNIIANILLRGETVAILSNNNAAVENVYEKLDKVGLGYLVARLGNATKRKAFFEDLPDTPSAEPLPPPPMEKIQGILETVKADLHAQNEAARLQVELDELTIERRYFLKWQGESGSEASVPLKKYRLSSQKALDLVAYLSHLGTRRIGLRERFHFLIHFRILRVKPFYDLEWRKALIYALQLYYYDNELAAKKADLKTAQTRLTRNRFAGLQAELVAGSMAWFKHHLHEVIPQGTQFTLKTYHKKFGEFLRRFPIVGSSTHSIIKSIEEGTLLDYVIIDEASQQDIVPGILPLGCARNLIVVGDRKQLPHIPANVNVPPPAEFYDCDRYSLLDSFVGVFGDTVPITLLKEHYRCHPRIIQFCNQQFYDNQLVPMTEDKGEEALKLVVTAKGNHTRWNKNQRELDSLLETLRMEGDGALAEDGSRGFIAPYNAQVRLSRERLPAEYVKDTVHKFQGRECGEIVFSTVLDKKKSSQRSLGFVDDPHLVNVAVSRAKNRFTLVTGDDVFAAGNGHISALVRYIEYYADKKHVHRAPVVSAFDLLYQEYDQSLERLNARLRSRDSRYKSEQIVARLLRDVLSGTGYQGITFHCQIALIQLASLANEGLTAREREFMRNGASCDFVLYYKVGKAPLAVIEVDGGSHEAALQAERDNLKDSILVKSGIPMLRLQSVESHVEETIEAFIVACMKRQEAA</sequence>
<dbReference type="SUPFAM" id="SSF52540">
    <property type="entry name" value="P-loop containing nucleoside triphosphate hydrolases"/>
    <property type="match status" value="1"/>
</dbReference>
<keyword evidence="5" id="KW-0067">ATP-binding</keyword>
<feature type="compositionally biased region" description="Basic and acidic residues" evidence="6">
    <location>
        <begin position="56"/>
        <end position="74"/>
    </location>
</feature>
<dbReference type="CDD" id="cd17934">
    <property type="entry name" value="DEXXQc_Upf1-like"/>
    <property type="match status" value="1"/>
</dbReference>
<dbReference type="Pfam" id="PF13086">
    <property type="entry name" value="AAA_11"/>
    <property type="match status" value="2"/>
</dbReference>
<feature type="domain" description="DNA2/NAM7 helicase helicase" evidence="8">
    <location>
        <begin position="401"/>
        <end position="463"/>
    </location>
</feature>
<evidence type="ECO:0000313" key="11">
    <source>
        <dbReference type="Proteomes" id="UP001161409"/>
    </source>
</evidence>
<accession>A0ABQ5U8F3</accession>
<reference evidence="10" key="2">
    <citation type="submission" date="2023-01" db="EMBL/GenBank/DDBJ databases">
        <title>Draft genome sequence of Sneathiella chinensis strain NBRC 103408.</title>
        <authorList>
            <person name="Sun Q."/>
            <person name="Mori K."/>
        </authorList>
    </citation>
    <scope>NUCLEOTIDE SEQUENCE</scope>
    <source>
        <strain evidence="10">NBRC 103408</strain>
    </source>
</reference>
<keyword evidence="2" id="KW-0547">Nucleotide-binding</keyword>
<dbReference type="InterPro" id="IPR041677">
    <property type="entry name" value="DNA2/NAM7_AAA_11"/>
</dbReference>
<keyword evidence="4 10" id="KW-0347">Helicase</keyword>
<evidence type="ECO:0000256" key="5">
    <source>
        <dbReference type="ARBA" id="ARBA00022840"/>
    </source>
</evidence>
<feature type="domain" description="DNA2/NAM7 helicase-like C-terminal" evidence="9">
    <location>
        <begin position="496"/>
        <end position="654"/>
    </location>
</feature>
<evidence type="ECO:0000313" key="10">
    <source>
        <dbReference type="EMBL" id="GLQ07602.1"/>
    </source>
</evidence>
<dbReference type="CDD" id="cd18808">
    <property type="entry name" value="SF1_C_Upf1"/>
    <property type="match status" value="1"/>
</dbReference>
<evidence type="ECO:0000256" key="3">
    <source>
        <dbReference type="ARBA" id="ARBA00022801"/>
    </source>
</evidence>
<evidence type="ECO:0000256" key="6">
    <source>
        <dbReference type="SAM" id="MobiDB-lite"/>
    </source>
</evidence>
<evidence type="ECO:0000256" key="4">
    <source>
        <dbReference type="ARBA" id="ARBA00022806"/>
    </source>
</evidence>
<dbReference type="InterPro" id="IPR024402">
    <property type="entry name" value="DUF2726"/>
</dbReference>
<dbReference type="EMBL" id="BSNF01000008">
    <property type="protein sequence ID" value="GLQ07602.1"/>
    <property type="molecule type" value="Genomic_DNA"/>
</dbReference>
<dbReference type="PANTHER" id="PTHR43788">
    <property type="entry name" value="DNA2/NAM7 HELICASE FAMILY MEMBER"/>
    <property type="match status" value="1"/>
</dbReference>
<keyword evidence="3" id="KW-0378">Hydrolase</keyword>
<dbReference type="PANTHER" id="PTHR43788:SF8">
    <property type="entry name" value="DNA-BINDING PROTEIN SMUBP-2"/>
    <property type="match status" value="1"/>
</dbReference>
<dbReference type="Pfam" id="PF10881">
    <property type="entry name" value="DUF2726"/>
    <property type="match status" value="1"/>
</dbReference>